<feature type="region of interest" description="Disordered" evidence="1">
    <location>
        <begin position="1"/>
        <end position="22"/>
    </location>
</feature>
<accession>A0A3L9XXL3</accession>
<proteinExistence type="predicted"/>
<feature type="compositionally biased region" description="Basic and acidic residues" evidence="1">
    <location>
        <begin position="1"/>
        <end position="10"/>
    </location>
</feature>
<sequence>MSTSDKDNRHLGSSQRSKKLPPFSLRLTFEERARLEELAGSEPLGSYIKRKVFNGKGAGARRARSRKRRPIKDEKKLAQVLAMLGQSRIANNLNQLAKSANIGTLPMMPDTERDIRRACADVALMRRELLRALGHRTDSEPS</sequence>
<protein>
    <submittedName>
        <fullName evidence="3">Plasmid mobilization relaxosome protein MobC</fullName>
    </submittedName>
</protein>
<organism evidence="3 4">
    <name type="scientific">Rhodophyticola porphyridii</name>
    <dbReference type="NCBI Taxonomy" id="1852017"/>
    <lineage>
        <taxon>Bacteria</taxon>
        <taxon>Pseudomonadati</taxon>
        <taxon>Pseudomonadota</taxon>
        <taxon>Alphaproteobacteria</taxon>
        <taxon>Rhodobacterales</taxon>
        <taxon>Roseobacteraceae</taxon>
        <taxon>Rhodophyticola</taxon>
    </lineage>
</organism>
<gene>
    <name evidence="3" type="primary">mobC</name>
    <name evidence="3" type="ORF">D9R08_17130</name>
</gene>
<dbReference type="Pfam" id="PF05713">
    <property type="entry name" value="MobC"/>
    <property type="match status" value="1"/>
</dbReference>
<comment type="caution">
    <text evidence="3">The sequence shown here is derived from an EMBL/GenBank/DDBJ whole genome shotgun (WGS) entry which is preliminary data.</text>
</comment>
<evidence type="ECO:0000256" key="1">
    <source>
        <dbReference type="SAM" id="MobiDB-lite"/>
    </source>
</evidence>
<dbReference type="EMBL" id="RCNT01000010">
    <property type="protein sequence ID" value="RMA40972.1"/>
    <property type="molecule type" value="Genomic_DNA"/>
</dbReference>
<evidence type="ECO:0000313" key="3">
    <source>
        <dbReference type="EMBL" id="RMA40972.1"/>
    </source>
</evidence>
<dbReference type="RefSeq" id="WP_121899413.1">
    <property type="nucleotide sequence ID" value="NZ_RCNT01000010.1"/>
</dbReference>
<name>A0A3L9XXL3_9RHOB</name>
<reference evidence="3 4" key="1">
    <citation type="submission" date="2018-10" db="EMBL/GenBank/DDBJ databases">
        <authorList>
            <person name="Jung H.S."/>
            <person name="Jeon C.O."/>
        </authorList>
    </citation>
    <scope>NUCLEOTIDE SEQUENCE [LARGE SCALE GENOMIC DNA]</scope>
    <source>
        <strain evidence="3 4">MA-7-27</strain>
    </source>
</reference>
<evidence type="ECO:0000313" key="4">
    <source>
        <dbReference type="Proteomes" id="UP000281343"/>
    </source>
</evidence>
<dbReference type="Proteomes" id="UP000281343">
    <property type="component" value="Unassembled WGS sequence"/>
</dbReference>
<dbReference type="OrthoDB" id="8548224at2"/>
<keyword evidence="4" id="KW-1185">Reference proteome</keyword>
<feature type="domain" description="Bacterial mobilisation" evidence="2">
    <location>
        <begin position="87"/>
        <end position="104"/>
    </location>
</feature>
<evidence type="ECO:0000259" key="2">
    <source>
        <dbReference type="Pfam" id="PF05713"/>
    </source>
</evidence>
<dbReference type="AlphaFoldDB" id="A0A3L9XXL3"/>
<dbReference type="InterPro" id="IPR008687">
    <property type="entry name" value="MobC"/>
</dbReference>